<reference evidence="2 3" key="1">
    <citation type="journal article" date="2013" name="Genome Announc.">
        <title>Complete Genome Sequence of a Chinese Strain of 'Candidatus Liberibacter asiaticus'.</title>
        <authorList>
            <person name="Lin H."/>
            <person name="Han C.S."/>
            <person name="Liu B."/>
            <person name="Lou B."/>
            <person name="Bai X."/>
            <person name="Deng C."/>
            <person name="Civerolo E.L."/>
            <person name="Gupta G."/>
        </authorList>
    </citation>
    <scope>NUCLEOTIDE SEQUENCE [LARGE SCALE GENOMIC DNA]</scope>
    <source>
        <strain evidence="3">gxpsy</strain>
    </source>
</reference>
<keyword evidence="3" id="KW-1185">Reference proteome</keyword>
<gene>
    <name evidence="2" type="ORF">WSI_03750</name>
</gene>
<dbReference type="Pfam" id="PF07238">
    <property type="entry name" value="PilZ"/>
    <property type="match status" value="2"/>
</dbReference>
<dbReference type="Gene3D" id="2.40.10.220">
    <property type="entry name" value="predicted glycosyltransferase like domains"/>
    <property type="match status" value="1"/>
</dbReference>
<feature type="domain" description="PilZ" evidence="1">
    <location>
        <begin position="135"/>
        <end position="196"/>
    </location>
</feature>
<sequence>MYRGIHNLQFIDQRAFQRVKVDLKGRFLLFDGTEYNCIVREISPGGLCIVCDVPMFLVGERSIVFVEKVGRIEGKVVNFDSNRGYAVRIVTSENERRKLADKLIWLANKDDLHLQDCRAYGRKITRDREVDAQLVLNDNTKHSCKVIDISESGVSVSVDLQIEMFSKVLFNDILGRVVRIFPGGIAIEFSSVQESNIAFKSLINHCY</sequence>
<dbReference type="InterPro" id="IPR009875">
    <property type="entry name" value="PilZ_domain"/>
</dbReference>
<name>A0ABM5NGW0_LIBAS</name>
<evidence type="ECO:0000313" key="2">
    <source>
        <dbReference type="EMBL" id="AGH17120.1"/>
    </source>
</evidence>
<protein>
    <recommendedName>
        <fullName evidence="1">PilZ domain-containing protein</fullName>
    </recommendedName>
</protein>
<dbReference type="EMBL" id="CP004005">
    <property type="protein sequence ID" value="AGH17120.1"/>
    <property type="molecule type" value="Genomic_DNA"/>
</dbReference>
<dbReference type="SUPFAM" id="SSF141371">
    <property type="entry name" value="PilZ domain-like"/>
    <property type="match status" value="1"/>
</dbReference>
<evidence type="ECO:0000313" key="3">
    <source>
        <dbReference type="Proteomes" id="UP000011820"/>
    </source>
</evidence>
<evidence type="ECO:0000259" key="1">
    <source>
        <dbReference type="Pfam" id="PF07238"/>
    </source>
</evidence>
<dbReference type="Proteomes" id="UP000011820">
    <property type="component" value="Chromosome"/>
</dbReference>
<dbReference type="RefSeq" id="WP_015452715.1">
    <property type="nucleotide sequence ID" value="NC_020549.1"/>
</dbReference>
<dbReference type="GeneID" id="93077123"/>
<accession>A0ABM5NGW0</accession>
<organism evidence="2 3">
    <name type="scientific">Candidatus Liberibacter asiaticus str. gxpsy</name>
    <dbReference type="NCBI Taxonomy" id="1174529"/>
    <lineage>
        <taxon>Bacteria</taxon>
        <taxon>Pseudomonadati</taxon>
        <taxon>Pseudomonadota</taxon>
        <taxon>Alphaproteobacteria</taxon>
        <taxon>Hyphomicrobiales</taxon>
        <taxon>Rhizobiaceae</taxon>
        <taxon>Liberibacter</taxon>
    </lineage>
</organism>
<proteinExistence type="predicted"/>
<feature type="domain" description="PilZ" evidence="1">
    <location>
        <begin position="13"/>
        <end position="101"/>
    </location>
</feature>